<evidence type="ECO:0000256" key="1">
    <source>
        <dbReference type="ARBA" id="ARBA00022729"/>
    </source>
</evidence>
<dbReference type="InterPro" id="IPR003599">
    <property type="entry name" value="Ig_sub"/>
</dbReference>
<feature type="domain" description="Ig-like" evidence="3">
    <location>
        <begin position="5"/>
        <end position="85"/>
    </location>
</feature>
<keyword evidence="1" id="KW-0732">Signal</keyword>
<reference evidence="5" key="1">
    <citation type="journal article" date="2017" name="Nat. Commun.">
        <title>The North American bullfrog draft genome provides insight into hormonal regulation of long noncoding RNA.</title>
        <authorList>
            <person name="Hammond S.A."/>
            <person name="Warren R.L."/>
            <person name="Vandervalk B.P."/>
            <person name="Kucuk E."/>
            <person name="Khan H."/>
            <person name="Gibb E.A."/>
            <person name="Pandoh P."/>
            <person name="Kirk H."/>
            <person name="Zhao Y."/>
            <person name="Jones M."/>
            <person name="Mungall A.J."/>
            <person name="Coope R."/>
            <person name="Pleasance S."/>
            <person name="Moore R.A."/>
            <person name="Holt R.A."/>
            <person name="Round J.M."/>
            <person name="Ohora S."/>
            <person name="Walle B.V."/>
            <person name="Veldhoen N."/>
            <person name="Helbing C.C."/>
            <person name="Birol I."/>
        </authorList>
    </citation>
    <scope>NUCLEOTIDE SEQUENCE [LARGE SCALE GENOMIC DNA]</scope>
</reference>
<dbReference type="AlphaFoldDB" id="A0A2G9RHC3"/>
<evidence type="ECO:0000259" key="3">
    <source>
        <dbReference type="PROSITE" id="PS50835"/>
    </source>
</evidence>
<dbReference type="PROSITE" id="PS50835">
    <property type="entry name" value="IG_LIKE"/>
    <property type="match status" value="2"/>
</dbReference>
<dbReference type="Pfam" id="PF13927">
    <property type="entry name" value="Ig_3"/>
    <property type="match status" value="1"/>
</dbReference>
<organism evidence="4 5">
    <name type="scientific">Aquarana catesbeiana</name>
    <name type="common">American bullfrog</name>
    <name type="synonym">Rana catesbeiana</name>
    <dbReference type="NCBI Taxonomy" id="8400"/>
    <lineage>
        <taxon>Eukaryota</taxon>
        <taxon>Metazoa</taxon>
        <taxon>Chordata</taxon>
        <taxon>Craniata</taxon>
        <taxon>Vertebrata</taxon>
        <taxon>Euteleostomi</taxon>
        <taxon>Amphibia</taxon>
        <taxon>Batrachia</taxon>
        <taxon>Anura</taxon>
        <taxon>Neobatrachia</taxon>
        <taxon>Ranoidea</taxon>
        <taxon>Ranidae</taxon>
        <taxon>Aquarana</taxon>
    </lineage>
</organism>
<dbReference type="SMART" id="SM00409">
    <property type="entry name" value="IG"/>
    <property type="match status" value="2"/>
</dbReference>
<dbReference type="SUPFAM" id="SSF48726">
    <property type="entry name" value="Immunoglobulin"/>
    <property type="match status" value="2"/>
</dbReference>
<keyword evidence="5" id="KW-1185">Reference proteome</keyword>
<keyword evidence="2" id="KW-1015">Disulfide bond</keyword>
<accession>A0A2G9RHC3</accession>
<dbReference type="OrthoDB" id="9950534at2759"/>
<dbReference type="InterPro" id="IPR003598">
    <property type="entry name" value="Ig_sub2"/>
</dbReference>
<sequence>LFTTPKIRVVPSRLVKEGEQVTLECVTDPKERTRYLFYKDSQIIQSADIKNIYVIDKAKEENTGSYQCSVQSQDGNVRKNSTNIYILVQSITITVDKDNKDFVYGESLTLNCSIKKGMSPVFLWLHNETVVEKDSEFYQLRDSGKVLYIKSLQSHYAGTYSCKVSNNLADNKPFYIVETFEISQILESHPLGESTFMKTDKVCLSCLSSLANIQ</sequence>
<dbReference type="Proteomes" id="UP000228934">
    <property type="component" value="Unassembled WGS sequence"/>
</dbReference>
<dbReference type="GO" id="GO:0004888">
    <property type="term" value="F:transmembrane signaling receptor activity"/>
    <property type="evidence" value="ECO:0007669"/>
    <property type="project" value="TreeGrafter"/>
</dbReference>
<dbReference type="GO" id="GO:0007166">
    <property type="term" value="P:cell surface receptor signaling pathway"/>
    <property type="evidence" value="ECO:0007669"/>
    <property type="project" value="TreeGrafter"/>
</dbReference>
<dbReference type="InterPro" id="IPR013783">
    <property type="entry name" value="Ig-like_fold"/>
</dbReference>
<dbReference type="PANTHER" id="PTHR11481:SF64">
    <property type="entry name" value="FC RECEPTOR-LIKE PROTEIN 4"/>
    <property type="match status" value="1"/>
</dbReference>
<gene>
    <name evidence="4" type="ORF">AB205_0219710</name>
</gene>
<evidence type="ECO:0000313" key="4">
    <source>
        <dbReference type="EMBL" id="PIO27306.1"/>
    </source>
</evidence>
<proteinExistence type="predicted"/>
<feature type="domain" description="Ig-like" evidence="3">
    <location>
        <begin position="89"/>
        <end position="183"/>
    </location>
</feature>
<dbReference type="SMART" id="SM00408">
    <property type="entry name" value="IGc2"/>
    <property type="match status" value="2"/>
</dbReference>
<dbReference type="GO" id="GO:0006955">
    <property type="term" value="P:immune response"/>
    <property type="evidence" value="ECO:0007669"/>
    <property type="project" value="TreeGrafter"/>
</dbReference>
<feature type="non-terminal residue" evidence="4">
    <location>
        <position position="1"/>
    </location>
</feature>
<dbReference type="InterPro" id="IPR050488">
    <property type="entry name" value="Ig_Fc_receptor"/>
</dbReference>
<name>A0A2G9RHC3_AQUCT</name>
<dbReference type="InterPro" id="IPR036179">
    <property type="entry name" value="Ig-like_dom_sf"/>
</dbReference>
<dbReference type="Gene3D" id="2.60.40.10">
    <property type="entry name" value="Immunoglobulins"/>
    <property type="match status" value="2"/>
</dbReference>
<dbReference type="EMBL" id="KV940245">
    <property type="protein sequence ID" value="PIO27306.1"/>
    <property type="molecule type" value="Genomic_DNA"/>
</dbReference>
<dbReference type="PANTHER" id="PTHR11481">
    <property type="entry name" value="IMMUNOGLOBULIN FC RECEPTOR"/>
    <property type="match status" value="1"/>
</dbReference>
<evidence type="ECO:0000313" key="5">
    <source>
        <dbReference type="Proteomes" id="UP000228934"/>
    </source>
</evidence>
<dbReference type="GO" id="GO:0009897">
    <property type="term" value="C:external side of plasma membrane"/>
    <property type="evidence" value="ECO:0007669"/>
    <property type="project" value="TreeGrafter"/>
</dbReference>
<dbReference type="Pfam" id="PF13895">
    <property type="entry name" value="Ig_2"/>
    <property type="match status" value="1"/>
</dbReference>
<evidence type="ECO:0000256" key="2">
    <source>
        <dbReference type="ARBA" id="ARBA00023157"/>
    </source>
</evidence>
<protein>
    <recommendedName>
        <fullName evidence="3">Ig-like domain-containing protein</fullName>
    </recommendedName>
</protein>
<dbReference type="InterPro" id="IPR007110">
    <property type="entry name" value="Ig-like_dom"/>
</dbReference>